<evidence type="ECO:0008006" key="4">
    <source>
        <dbReference type="Google" id="ProtNLM"/>
    </source>
</evidence>
<feature type="transmembrane region" description="Helical" evidence="1">
    <location>
        <begin position="354"/>
        <end position="371"/>
    </location>
</feature>
<dbReference type="InterPro" id="IPR045723">
    <property type="entry name" value="DUF6077"/>
</dbReference>
<comment type="caution">
    <text evidence="2">The sequence shown here is derived from an EMBL/GenBank/DDBJ whole genome shotgun (WGS) entry which is preliminary data.</text>
</comment>
<feature type="transmembrane region" description="Helical" evidence="1">
    <location>
        <begin position="66"/>
        <end position="83"/>
    </location>
</feature>
<feature type="transmembrane region" description="Helical" evidence="1">
    <location>
        <begin position="305"/>
        <end position="334"/>
    </location>
</feature>
<feature type="transmembrane region" description="Helical" evidence="1">
    <location>
        <begin position="104"/>
        <end position="125"/>
    </location>
</feature>
<evidence type="ECO:0000256" key="1">
    <source>
        <dbReference type="SAM" id="Phobius"/>
    </source>
</evidence>
<feature type="transmembrane region" description="Helical" evidence="1">
    <location>
        <begin position="232"/>
        <end position="252"/>
    </location>
</feature>
<feature type="transmembrane region" description="Helical" evidence="1">
    <location>
        <begin position="191"/>
        <end position="211"/>
    </location>
</feature>
<accession>A0A3E3EBG2</accession>
<feature type="transmembrane region" description="Helical" evidence="1">
    <location>
        <begin position="6"/>
        <end position="25"/>
    </location>
</feature>
<dbReference type="Proteomes" id="UP000261032">
    <property type="component" value="Unassembled WGS sequence"/>
</dbReference>
<name>A0A3E3EBG2_9FIRM</name>
<protein>
    <recommendedName>
        <fullName evidence="4">YfhO family protein</fullName>
    </recommendedName>
</protein>
<feature type="transmembrane region" description="Helical" evidence="1">
    <location>
        <begin position="427"/>
        <end position="450"/>
    </location>
</feature>
<dbReference type="AlphaFoldDB" id="A0A3E3EBG2"/>
<dbReference type="RefSeq" id="WP_117581814.1">
    <property type="nucleotide sequence ID" value="NZ_JAJCNW010000031.1"/>
</dbReference>
<keyword evidence="1" id="KW-0812">Transmembrane</keyword>
<feature type="transmembrane region" description="Helical" evidence="1">
    <location>
        <begin position="489"/>
        <end position="508"/>
    </location>
</feature>
<keyword evidence="1" id="KW-1133">Transmembrane helix</keyword>
<feature type="transmembrane region" description="Helical" evidence="1">
    <location>
        <begin position="272"/>
        <end position="293"/>
    </location>
</feature>
<proteinExistence type="predicted"/>
<feature type="transmembrane region" description="Helical" evidence="1">
    <location>
        <begin position="37"/>
        <end position="60"/>
    </location>
</feature>
<evidence type="ECO:0000313" key="2">
    <source>
        <dbReference type="EMBL" id="RGD84055.1"/>
    </source>
</evidence>
<keyword evidence="1" id="KW-0472">Membrane</keyword>
<evidence type="ECO:0000313" key="3">
    <source>
        <dbReference type="Proteomes" id="UP000261032"/>
    </source>
</evidence>
<dbReference type="Pfam" id="PF19554">
    <property type="entry name" value="DUF6077"/>
    <property type="match status" value="1"/>
</dbReference>
<gene>
    <name evidence="2" type="ORF">DXB93_11940</name>
</gene>
<dbReference type="EMBL" id="QUSL01000019">
    <property type="protein sequence ID" value="RGD84055.1"/>
    <property type="molecule type" value="Genomic_DNA"/>
</dbReference>
<reference evidence="2 3" key="1">
    <citation type="submission" date="2018-08" db="EMBL/GenBank/DDBJ databases">
        <title>A genome reference for cultivated species of the human gut microbiota.</title>
        <authorList>
            <person name="Zou Y."/>
            <person name="Xue W."/>
            <person name="Luo G."/>
        </authorList>
    </citation>
    <scope>NUCLEOTIDE SEQUENCE [LARGE SCALE GENOMIC DNA]</scope>
    <source>
        <strain evidence="2 3">OM06-4</strain>
    </source>
</reference>
<feature type="transmembrane region" description="Helical" evidence="1">
    <location>
        <begin position="462"/>
        <end position="483"/>
    </location>
</feature>
<organism evidence="2 3">
    <name type="scientific">Thomasclavelia ramosa</name>
    <dbReference type="NCBI Taxonomy" id="1547"/>
    <lineage>
        <taxon>Bacteria</taxon>
        <taxon>Bacillati</taxon>
        <taxon>Bacillota</taxon>
        <taxon>Erysipelotrichia</taxon>
        <taxon>Erysipelotrichales</taxon>
        <taxon>Coprobacillaceae</taxon>
        <taxon>Thomasclavelia</taxon>
    </lineage>
</organism>
<sequence>MNYIMTFIFLCLIFFYYQMIGKSVNEFLKINSESLSLNTITGFIIFFFISFIIGIPLQYLHASWNLFFYTLLVIYVLIFIFCFKKTYNNVYAFYGKVKLLNSRNIIAFAKNNWLLVVFVLLFTLVSTANNMSLYQFNYDDYYYVGKIVNSVGTPALLNEDFYNGILLPSGTIDIPRICNTYEITYGFLASLFHINVTFFCKVGMVIHNYIITVIVMKHLAALFIKNKSKAQYIILPFFVLLISHGYLMEHGIDILSHNFKIRSYDLWQFQTAIWYGGSIVRVLSIPILLIYSLPLVKGKINIRNFSFIAIISCVMISFTTGALPIIIFSAIGLLILKFGYNVVRTSKNKDYKKLALYLIAFAFIIGIVLLSKKLDHTFILPEESYKMYLNDLEPFRLHYIGFDFIYSHFLFIIIVTLIIYIKSDLKYMIAFIAILILLVTEGYAGELLCLTSFKYNFVVLRFYSSIQFLLIFLIGLDVVKLASIKTKDLVINILSILLIFSSITYIYLNFEDIKYNNFLGSGINETGYNFANIVNKENLMPDIFNQIGDYFNKLPYGNYTLLAPASFKIGSYYTYQTGFNMVSNRIQIINRAQNSDDSDNYTIINDYLSGKIDLLNAQTALDYFENAYILTLSNAQKTELESLGYEIKLHSDNYYLMHK</sequence>
<feature type="transmembrane region" description="Helical" evidence="1">
    <location>
        <begin position="397"/>
        <end position="421"/>
    </location>
</feature>